<name>A0A9W6G2V8_9BACT</name>
<dbReference type="AlphaFoldDB" id="A0A9W6G2V8"/>
<dbReference type="GO" id="GO:0005524">
    <property type="term" value="F:ATP binding"/>
    <property type="evidence" value="ECO:0007669"/>
    <property type="project" value="UniProtKB-KW"/>
</dbReference>
<dbReference type="InterPro" id="IPR003594">
    <property type="entry name" value="HATPase_dom"/>
</dbReference>
<dbReference type="Pfam" id="PF00512">
    <property type="entry name" value="HisKA"/>
    <property type="match status" value="1"/>
</dbReference>
<feature type="domain" description="Histidine kinase" evidence="15">
    <location>
        <begin position="390"/>
        <end position="600"/>
    </location>
</feature>
<comment type="caution">
    <text evidence="16">The sequence shown here is derived from an EMBL/GenBank/DDBJ whole genome shotgun (WGS) entry which is preliminary data.</text>
</comment>
<reference evidence="16" key="1">
    <citation type="submission" date="2022-12" db="EMBL/GenBank/DDBJ databases">
        <title>Reference genome sequencing for broad-spectrum identification of bacterial and archaeal isolates by mass spectrometry.</title>
        <authorList>
            <person name="Sekiguchi Y."/>
            <person name="Tourlousse D.M."/>
        </authorList>
    </citation>
    <scope>NUCLEOTIDE SEQUENCE</scope>
    <source>
        <strain evidence="16">H2</strain>
    </source>
</reference>
<evidence type="ECO:0000256" key="5">
    <source>
        <dbReference type="ARBA" id="ARBA00022553"/>
    </source>
</evidence>
<dbReference type="PANTHER" id="PTHR43065:SF10">
    <property type="entry name" value="PEROXIDE STRESS-ACTIVATED HISTIDINE KINASE MAK3"/>
    <property type="match status" value="1"/>
</dbReference>
<comment type="catalytic activity">
    <reaction evidence="1">
        <text>ATP + protein L-histidine = ADP + protein N-phospho-L-histidine.</text>
        <dbReference type="EC" id="2.7.13.3"/>
    </reaction>
</comment>
<dbReference type="PRINTS" id="PR00344">
    <property type="entry name" value="BCTRLSENSOR"/>
</dbReference>
<evidence type="ECO:0000256" key="4">
    <source>
        <dbReference type="ARBA" id="ARBA00022475"/>
    </source>
</evidence>
<evidence type="ECO:0000256" key="10">
    <source>
        <dbReference type="ARBA" id="ARBA00022840"/>
    </source>
</evidence>
<sequence>MTRRRGEVQLRKLKLLVVLLLVVATALGAFLWIRHTTNAVRAEARERFFEQYNRQQSLMAELASHTLEEMFATFQRNLDLVVMLFEGKAVTRQRAEEVGERLKKIYGSLASTPVVDLVIFDCSGTAIAIEPADSYTVGRNYAWRDYIRWAREKGKPGQMYVSTFTRMEGGKRRGDKALIVAEGIYGPRGEFLGVAGCVLDFEKLARKHILPIRIGRHGHAWLADISNRAILVGPSGRLVGLGFDEAFLPRWPRLHDLLVSMKSGKPGSGWYDYLDAEIPDQPVRKLASFYPFRVGNRLWSLGISTPEREVDELLSTFMHRQEAFATTLLAAVLGGATLLMGILVNWNRILTAEVNHHTRALSEAHSRLESTFDELLVAKKVAAVGHLALGLAHEIRNPLSAIQMNMQMIRKKIAPTGILRENFSIVEEEIRRLNRLLKDVLDFARTRPLRLQTAELGEIVARLLQLLAQRLEEEQIRSEVRIDTSLTLVCDPEQIHQVLLNLVLNACEAMQATPPGERLLAITAHGRDGMALLRVRDTGGGIPPDRQDQLFEPFFTTKASGGGLGLSILQTIVLRHGGSVSVESEPGRGAVFTVTLPLGGPGDKGEGQP</sequence>
<dbReference type="PANTHER" id="PTHR43065">
    <property type="entry name" value="SENSOR HISTIDINE KINASE"/>
    <property type="match status" value="1"/>
</dbReference>
<keyword evidence="12" id="KW-0902">Two-component regulatory system</keyword>
<evidence type="ECO:0000313" key="17">
    <source>
        <dbReference type="Proteomes" id="UP001144352"/>
    </source>
</evidence>
<evidence type="ECO:0000256" key="12">
    <source>
        <dbReference type="ARBA" id="ARBA00023012"/>
    </source>
</evidence>
<evidence type="ECO:0000259" key="15">
    <source>
        <dbReference type="PROSITE" id="PS50109"/>
    </source>
</evidence>
<keyword evidence="7 14" id="KW-0812">Transmembrane</keyword>
<dbReference type="GO" id="GO:0000155">
    <property type="term" value="F:phosphorelay sensor kinase activity"/>
    <property type="evidence" value="ECO:0007669"/>
    <property type="project" value="InterPro"/>
</dbReference>
<dbReference type="SUPFAM" id="SSF55874">
    <property type="entry name" value="ATPase domain of HSP90 chaperone/DNA topoisomerase II/histidine kinase"/>
    <property type="match status" value="1"/>
</dbReference>
<keyword evidence="6" id="KW-0808">Transferase</keyword>
<dbReference type="Pfam" id="PF02743">
    <property type="entry name" value="dCache_1"/>
    <property type="match status" value="1"/>
</dbReference>
<evidence type="ECO:0000256" key="14">
    <source>
        <dbReference type="SAM" id="Phobius"/>
    </source>
</evidence>
<keyword evidence="5" id="KW-0597">Phosphoprotein</keyword>
<keyword evidence="17" id="KW-1185">Reference proteome</keyword>
<evidence type="ECO:0000256" key="11">
    <source>
        <dbReference type="ARBA" id="ARBA00022989"/>
    </source>
</evidence>
<proteinExistence type="predicted"/>
<dbReference type="Gene3D" id="3.30.565.10">
    <property type="entry name" value="Histidine kinase-like ATPase, C-terminal domain"/>
    <property type="match status" value="1"/>
</dbReference>
<dbReference type="Gene3D" id="1.10.287.130">
    <property type="match status" value="1"/>
</dbReference>
<dbReference type="InterPro" id="IPR033479">
    <property type="entry name" value="dCache_1"/>
</dbReference>
<evidence type="ECO:0000256" key="1">
    <source>
        <dbReference type="ARBA" id="ARBA00000085"/>
    </source>
</evidence>
<dbReference type="RefSeq" id="WP_214186654.1">
    <property type="nucleotide sequence ID" value="NZ_BSDS01000002.1"/>
</dbReference>
<protein>
    <recommendedName>
        <fullName evidence="3">histidine kinase</fullName>
        <ecNumber evidence="3">2.7.13.3</ecNumber>
    </recommendedName>
</protein>
<keyword evidence="8" id="KW-0547">Nucleotide-binding</keyword>
<dbReference type="Proteomes" id="UP001144352">
    <property type="component" value="Unassembled WGS sequence"/>
</dbReference>
<evidence type="ECO:0000256" key="8">
    <source>
        <dbReference type="ARBA" id="ARBA00022741"/>
    </source>
</evidence>
<dbReference type="EC" id="2.7.13.3" evidence="3"/>
<dbReference type="InterPro" id="IPR036097">
    <property type="entry name" value="HisK_dim/P_sf"/>
</dbReference>
<dbReference type="Gene3D" id="3.30.450.20">
    <property type="entry name" value="PAS domain"/>
    <property type="match status" value="1"/>
</dbReference>
<evidence type="ECO:0000256" key="3">
    <source>
        <dbReference type="ARBA" id="ARBA00012438"/>
    </source>
</evidence>
<dbReference type="PROSITE" id="PS50109">
    <property type="entry name" value="HIS_KIN"/>
    <property type="match status" value="1"/>
</dbReference>
<dbReference type="CDD" id="cd12914">
    <property type="entry name" value="PDC1_DGC_like"/>
    <property type="match status" value="1"/>
</dbReference>
<dbReference type="InterPro" id="IPR004358">
    <property type="entry name" value="Sig_transdc_His_kin-like_C"/>
</dbReference>
<dbReference type="SMART" id="SM00388">
    <property type="entry name" value="HisKA"/>
    <property type="match status" value="1"/>
</dbReference>
<dbReference type="InterPro" id="IPR003661">
    <property type="entry name" value="HisK_dim/P_dom"/>
</dbReference>
<organism evidence="16 17">
    <name type="scientific">Geobacter hydrogenophilus</name>
    <dbReference type="NCBI Taxonomy" id="40983"/>
    <lineage>
        <taxon>Bacteria</taxon>
        <taxon>Pseudomonadati</taxon>
        <taxon>Thermodesulfobacteriota</taxon>
        <taxon>Desulfuromonadia</taxon>
        <taxon>Geobacterales</taxon>
        <taxon>Geobacteraceae</taxon>
        <taxon>Geobacter</taxon>
    </lineage>
</organism>
<feature type="transmembrane region" description="Helical" evidence="14">
    <location>
        <begin position="323"/>
        <end position="346"/>
    </location>
</feature>
<dbReference type="SMART" id="SM00387">
    <property type="entry name" value="HATPase_c"/>
    <property type="match status" value="1"/>
</dbReference>
<accession>A0A9W6G2V8</accession>
<evidence type="ECO:0000256" key="2">
    <source>
        <dbReference type="ARBA" id="ARBA00004651"/>
    </source>
</evidence>
<keyword evidence="11 14" id="KW-1133">Transmembrane helix</keyword>
<evidence type="ECO:0000313" key="16">
    <source>
        <dbReference type="EMBL" id="GLI39369.1"/>
    </source>
</evidence>
<dbReference type="CDD" id="cd00082">
    <property type="entry name" value="HisKA"/>
    <property type="match status" value="1"/>
</dbReference>
<evidence type="ECO:0000256" key="6">
    <source>
        <dbReference type="ARBA" id="ARBA00022679"/>
    </source>
</evidence>
<dbReference type="InterPro" id="IPR036890">
    <property type="entry name" value="HATPase_C_sf"/>
</dbReference>
<keyword evidence="4" id="KW-1003">Cell membrane</keyword>
<keyword evidence="10" id="KW-0067">ATP-binding</keyword>
<dbReference type="SUPFAM" id="SSF47384">
    <property type="entry name" value="Homodimeric domain of signal transducing histidine kinase"/>
    <property type="match status" value="1"/>
</dbReference>
<keyword evidence="13 14" id="KW-0472">Membrane</keyword>
<dbReference type="Pfam" id="PF02518">
    <property type="entry name" value="HATPase_c"/>
    <property type="match status" value="1"/>
</dbReference>
<dbReference type="EMBL" id="BSDS01000002">
    <property type="protein sequence ID" value="GLI39369.1"/>
    <property type="molecule type" value="Genomic_DNA"/>
</dbReference>
<dbReference type="GO" id="GO:0005886">
    <property type="term" value="C:plasma membrane"/>
    <property type="evidence" value="ECO:0007669"/>
    <property type="project" value="UniProtKB-SubCell"/>
</dbReference>
<comment type="subcellular location">
    <subcellularLocation>
        <location evidence="2">Cell membrane</location>
        <topology evidence="2">Multi-pass membrane protein</topology>
    </subcellularLocation>
</comment>
<evidence type="ECO:0000256" key="13">
    <source>
        <dbReference type="ARBA" id="ARBA00023136"/>
    </source>
</evidence>
<keyword evidence="9" id="KW-0418">Kinase</keyword>
<evidence type="ECO:0000256" key="9">
    <source>
        <dbReference type="ARBA" id="ARBA00022777"/>
    </source>
</evidence>
<gene>
    <name evidence="16" type="ORF">GHYDROH2_28700</name>
</gene>
<dbReference type="InterPro" id="IPR005467">
    <property type="entry name" value="His_kinase_dom"/>
</dbReference>
<evidence type="ECO:0000256" key="7">
    <source>
        <dbReference type="ARBA" id="ARBA00022692"/>
    </source>
</evidence>